<keyword evidence="2" id="KW-1003">Cell membrane</keyword>
<dbReference type="OrthoDB" id="3352408at2759"/>
<protein>
    <submittedName>
        <fullName evidence="7">Putative cation-translocating P-type ATPase</fullName>
    </submittedName>
</protein>
<dbReference type="GO" id="GO:0030007">
    <property type="term" value="P:intracellular potassium ion homeostasis"/>
    <property type="evidence" value="ECO:0007669"/>
    <property type="project" value="TreeGrafter"/>
</dbReference>
<dbReference type="PRINTS" id="PR00120">
    <property type="entry name" value="HATPASE"/>
</dbReference>
<dbReference type="InterPro" id="IPR036412">
    <property type="entry name" value="HAD-like_sf"/>
</dbReference>
<dbReference type="GO" id="GO:0005391">
    <property type="term" value="F:P-type sodium:potassium-exchanging transporter activity"/>
    <property type="evidence" value="ECO:0007669"/>
    <property type="project" value="TreeGrafter"/>
</dbReference>
<keyword evidence="5 6" id="KW-0472">Membrane</keyword>
<dbReference type="Proteomes" id="UP000324800">
    <property type="component" value="Unassembled WGS sequence"/>
</dbReference>
<evidence type="ECO:0000256" key="4">
    <source>
        <dbReference type="ARBA" id="ARBA00022989"/>
    </source>
</evidence>
<sequence>MAEQGLRILGVAVGSFLVDGTEEYENMSNKEIQNEQKGTITILFEIRILNLNDLHSSNFSFQFLGLLGFEDPVRVSRQHIDGVELENEDEEDNEGVAESISQLHKAGIKVVLISGDIGATAKNIAQQVGIPSKRVITGNQIEMMNDFELARAVGLRKNLDGKKKNTLKHHQQIPKQKNNQIHKYAMNTIKQTNPIDSDDEQEEECYVFARILPEQKLRIVRAFQNNGLITGMIGDGVNDAPALKAADIGIAMGGKGVIDNNTQEKKKLKNVKSENKDNYIQQKVENERLNKQMKFKDIKMNKQQNLLEEEGKQQGIINTQIAFGGRRGTDVARNASDIILLDDNFSSLVTACKTGRRIFSNIQNAVVYILAVHIPFAGLALIPVLLNWPVLLYPVHIVFAEMIIDPACSIVFEMQQDDDDDIFMRPPRRALSSVAKKTSKQNWNVIKFQYFLESVAFGLIPSALNEIYKIIYALLYMQYD</sequence>
<evidence type="ECO:0000256" key="1">
    <source>
        <dbReference type="ARBA" id="ARBA00004651"/>
    </source>
</evidence>
<dbReference type="GO" id="GO:0005886">
    <property type="term" value="C:plasma membrane"/>
    <property type="evidence" value="ECO:0007669"/>
    <property type="project" value="TreeGrafter"/>
</dbReference>
<evidence type="ECO:0000256" key="3">
    <source>
        <dbReference type="ARBA" id="ARBA00022692"/>
    </source>
</evidence>
<name>A0A5J4WN28_9EUKA</name>
<dbReference type="InterPro" id="IPR001757">
    <property type="entry name" value="P_typ_ATPase"/>
</dbReference>
<dbReference type="AlphaFoldDB" id="A0A5J4WN28"/>
<dbReference type="NCBIfam" id="TIGR01494">
    <property type="entry name" value="ATPase_P-type"/>
    <property type="match status" value="1"/>
</dbReference>
<dbReference type="GO" id="GO:0005524">
    <property type="term" value="F:ATP binding"/>
    <property type="evidence" value="ECO:0007669"/>
    <property type="project" value="InterPro"/>
</dbReference>
<proteinExistence type="predicted"/>
<dbReference type="Gene3D" id="1.20.1110.10">
    <property type="entry name" value="Calcium-transporting ATPase, transmembrane domain"/>
    <property type="match status" value="1"/>
</dbReference>
<keyword evidence="3 6" id="KW-0812">Transmembrane</keyword>
<dbReference type="GO" id="GO:0016887">
    <property type="term" value="F:ATP hydrolysis activity"/>
    <property type="evidence" value="ECO:0007669"/>
    <property type="project" value="InterPro"/>
</dbReference>
<dbReference type="EMBL" id="SNRW01001419">
    <property type="protein sequence ID" value="KAA6396477.1"/>
    <property type="molecule type" value="Genomic_DNA"/>
</dbReference>
<comment type="subcellular location">
    <subcellularLocation>
        <location evidence="1">Cell membrane</location>
        <topology evidence="1">Multi-pass membrane protein</topology>
    </subcellularLocation>
</comment>
<dbReference type="GO" id="GO:0006883">
    <property type="term" value="P:intracellular sodium ion homeostasis"/>
    <property type="evidence" value="ECO:0007669"/>
    <property type="project" value="TreeGrafter"/>
</dbReference>
<dbReference type="PANTHER" id="PTHR43294">
    <property type="entry name" value="SODIUM/POTASSIUM-TRANSPORTING ATPASE SUBUNIT ALPHA"/>
    <property type="match status" value="1"/>
</dbReference>
<dbReference type="PANTHER" id="PTHR43294:SF21">
    <property type="entry name" value="CATION TRANSPORTING ATPASE"/>
    <property type="match status" value="1"/>
</dbReference>
<dbReference type="GO" id="GO:1902600">
    <property type="term" value="P:proton transmembrane transport"/>
    <property type="evidence" value="ECO:0007669"/>
    <property type="project" value="TreeGrafter"/>
</dbReference>
<dbReference type="InterPro" id="IPR023298">
    <property type="entry name" value="ATPase_P-typ_TM_dom_sf"/>
</dbReference>
<dbReference type="SUPFAM" id="SSF56784">
    <property type="entry name" value="HAD-like"/>
    <property type="match status" value="1"/>
</dbReference>
<dbReference type="GO" id="GO:1990573">
    <property type="term" value="P:potassium ion import across plasma membrane"/>
    <property type="evidence" value="ECO:0007669"/>
    <property type="project" value="TreeGrafter"/>
</dbReference>
<evidence type="ECO:0000256" key="5">
    <source>
        <dbReference type="ARBA" id="ARBA00023136"/>
    </source>
</evidence>
<dbReference type="SUPFAM" id="SSF81665">
    <property type="entry name" value="Calcium ATPase, transmembrane domain M"/>
    <property type="match status" value="1"/>
</dbReference>
<dbReference type="InterPro" id="IPR050510">
    <property type="entry name" value="Cation_transp_ATPase_P-type"/>
</dbReference>
<evidence type="ECO:0000313" key="8">
    <source>
        <dbReference type="Proteomes" id="UP000324800"/>
    </source>
</evidence>
<comment type="caution">
    <text evidence="7">The sequence shown here is derived from an EMBL/GenBank/DDBJ whole genome shotgun (WGS) entry which is preliminary data.</text>
</comment>
<dbReference type="Pfam" id="PF00702">
    <property type="entry name" value="Hydrolase"/>
    <property type="match status" value="1"/>
</dbReference>
<dbReference type="InterPro" id="IPR023214">
    <property type="entry name" value="HAD_sf"/>
</dbReference>
<evidence type="ECO:0000256" key="2">
    <source>
        <dbReference type="ARBA" id="ARBA00022475"/>
    </source>
</evidence>
<dbReference type="Gene3D" id="3.40.50.1000">
    <property type="entry name" value="HAD superfamily/HAD-like"/>
    <property type="match status" value="2"/>
</dbReference>
<accession>A0A5J4WN28</accession>
<evidence type="ECO:0000256" key="6">
    <source>
        <dbReference type="SAM" id="Phobius"/>
    </source>
</evidence>
<feature type="transmembrane region" description="Helical" evidence="6">
    <location>
        <begin position="365"/>
        <end position="385"/>
    </location>
</feature>
<gene>
    <name evidence="7" type="ORF">EZS28_007997</name>
</gene>
<reference evidence="7 8" key="1">
    <citation type="submission" date="2019-03" db="EMBL/GenBank/DDBJ databases">
        <title>Single cell metagenomics reveals metabolic interactions within the superorganism composed of flagellate Streblomastix strix and complex community of Bacteroidetes bacteria on its surface.</title>
        <authorList>
            <person name="Treitli S.C."/>
            <person name="Kolisko M."/>
            <person name="Husnik F."/>
            <person name="Keeling P."/>
            <person name="Hampl V."/>
        </authorList>
    </citation>
    <scope>NUCLEOTIDE SEQUENCE [LARGE SCALE GENOMIC DNA]</scope>
    <source>
        <strain evidence="7">ST1C</strain>
    </source>
</reference>
<organism evidence="7 8">
    <name type="scientific">Streblomastix strix</name>
    <dbReference type="NCBI Taxonomy" id="222440"/>
    <lineage>
        <taxon>Eukaryota</taxon>
        <taxon>Metamonada</taxon>
        <taxon>Preaxostyla</taxon>
        <taxon>Oxymonadida</taxon>
        <taxon>Streblomastigidae</taxon>
        <taxon>Streblomastix</taxon>
    </lineage>
</organism>
<dbReference type="GO" id="GO:0036376">
    <property type="term" value="P:sodium ion export across plasma membrane"/>
    <property type="evidence" value="ECO:0007669"/>
    <property type="project" value="TreeGrafter"/>
</dbReference>
<evidence type="ECO:0000313" key="7">
    <source>
        <dbReference type="EMBL" id="KAA6396477.1"/>
    </source>
</evidence>
<keyword evidence="4 6" id="KW-1133">Transmembrane helix</keyword>